<organism evidence="1">
    <name type="scientific">uncultured Caudovirales phage</name>
    <dbReference type="NCBI Taxonomy" id="2100421"/>
    <lineage>
        <taxon>Viruses</taxon>
        <taxon>Duplodnaviria</taxon>
        <taxon>Heunggongvirae</taxon>
        <taxon>Uroviricota</taxon>
        <taxon>Caudoviricetes</taxon>
        <taxon>Peduoviridae</taxon>
        <taxon>Maltschvirus</taxon>
        <taxon>Maltschvirus maltsch</taxon>
    </lineage>
</organism>
<sequence>MYQKYARTYGDSDNSFLFLANPTSTGSEQDWFTFDIPRSARMVHFLAMAGGGGGAGGNTAAASTSANGGGGGGASSLLSALFPARVLPSILYIMPGSGGAGGTGAIQATATAATPGITGYRTLVSAGYYGQTTNRATDYLMFVYPGLGGLINGNGGAGGGLFNINPSTGSGLLTIGMSYGVAGIIGSAGGATGAGVGTVWGASVTTTHEISLGGAGGAGVNAGTTTAQGGGFSYTSQPGFILPMTTVSGGAAGGGAGSSAPFDFIAQQRVDMPFLSCGGLGGGSNTSNGTGGAGGNGGIGSGGAGGGASNGASSIGGAGGMGGGGFVLITIW</sequence>
<gene>
    <name evidence="1" type="ORF">UFOVP23_47</name>
</gene>
<reference evidence="1" key="1">
    <citation type="submission" date="2020-05" db="EMBL/GenBank/DDBJ databases">
        <authorList>
            <person name="Chiriac C."/>
            <person name="Salcher M."/>
            <person name="Ghai R."/>
            <person name="Kavagutti S V."/>
        </authorList>
    </citation>
    <scope>NUCLEOTIDE SEQUENCE</scope>
</reference>
<evidence type="ECO:0000313" key="1">
    <source>
        <dbReference type="EMBL" id="CAB4240973.1"/>
    </source>
</evidence>
<protein>
    <submittedName>
        <fullName evidence="1">Uncharacterized protein</fullName>
    </submittedName>
</protein>
<name>A0A6J5T857_9CAUD</name>
<proteinExistence type="predicted"/>
<dbReference type="EMBL" id="LR797815">
    <property type="protein sequence ID" value="CAB4240973.1"/>
    <property type="molecule type" value="Genomic_DNA"/>
</dbReference>
<accession>A0A6J5T857</accession>